<keyword evidence="3" id="KW-1185">Reference proteome</keyword>
<reference evidence="2 3" key="1">
    <citation type="submission" date="2023-01" db="EMBL/GenBank/DDBJ databases">
        <title>Analysis of 21 Apiospora genomes using comparative genomics revels a genus with tremendous synthesis potential of carbohydrate active enzymes and secondary metabolites.</title>
        <authorList>
            <person name="Sorensen T."/>
        </authorList>
    </citation>
    <scope>NUCLEOTIDE SEQUENCE [LARGE SCALE GENOMIC DNA]</scope>
    <source>
        <strain evidence="2 3">CBS 135458</strain>
    </source>
</reference>
<protein>
    <recommendedName>
        <fullName evidence="1">DUF7708 domain-containing protein</fullName>
    </recommendedName>
</protein>
<gene>
    <name evidence="2" type="ORF">PG994_007294</name>
</gene>
<dbReference type="EMBL" id="JAQQWL010000007">
    <property type="protein sequence ID" value="KAK8064656.1"/>
    <property type="molecule type" value="Genomic_DNA"/>
</dbReference>
<proteinExistence type="predicted"/>
<evidence type="ECO:0000313" key="3">
    <source>
        <dbReference type="Proteomes" id="UP001480595"/>
    </source>
</evidence>
<dbReference type="GeneID" id="92091766"/>
<sequence>MQSLEKWFSDDVVDEYTVAQEVYQEGFIIFASELTSDPSKVHEAQNSPTLPAVRKAVLQAQSTYLANKKNQKIKDRLGKLASLLSHYGNIIEVFAQHHPEYVALAWGAIKMLLVFLIRARNWFQEGWLKHVWHSVSRPVSLQYGDLLEEIKLRSDLVDKLALSGSQAEQRVMHLKMDSRNSTLVDMHAELQQMREMIISLRSVTQGGFLETNLRLEDLQLTNLLESLTNPRLLNPNVIYQQKLIQKTQTLRQRPSDMDLSWTTRMLTQWSSSPQSSILLLKNTWDRRFQVQNLLVSIVELLKALGVPAVWVLEPAKGFFGGAGSRSLSTEEVVRSLIAQALQLPNLQVKQALGARICAQLRGHNSEDDLLTLFGSIISQVPAVYVIIDAGVLGDQKIPVTWPRIFNRIFQDMSARGWH</sequence>
<dbReference type="Proteomes" id="UP001480595">
    <property type="component" value="Unassembled WGS sequence"/>
</dbReference>
<evidence type="ECO:0000313" key="2">
    <source>
        <dbReference type="EMBL" id="KAK8064656.1"/>
    </source>
</evidence>
<feature type="domain" description="DUF7708" evidence="1">
    <location>
        <begin position="77"/>
        <end position="114"/>
    </location>
</feature>
<dbReference type="RefSeq" id="XP_066715645.1">
    <property type="nucleotide sequence ID" value="XM_066858703.1"/>
</dbReference>
<accession>A0ABR1V2V8</accession>
<name>A0ABR1V2V8_9PEZI</name>
<organism evidence="2 3">
    <name type="scientific">Apiospora phragmitis</name>
    <dbReference type="NCBI Taxonomy" id="2905665"/>
    <lineage>
        <taxon>Eukaryota</taxon>
        <taxon>Fungi</taxon>
        <taxon>Dikarya</taxon>
        <taxon>Ascomycota</taxon>
        <taxon>Pezizomycotina</taxon>
        <taxon>Sordariomycetes</taxon>
        <taxon>Xylariomycetidae</taxon>
        <taxon>Amphisphaeriales</taxon>
        <taxon>Apiosporaceae</taxon>
        <taxon>Apiospora</taxon>
    </lineage>
</organism>
<evidence type="ECO:0000259" key="1">
    <source>
        <dbReference type="Pfam" id="PF24809"/>
    </source>
</evidence>
<dbReference type="InterPro" id="IPR056125">
    <property type="entry name" value="DUF7708"/>
</dbReference>
<dbReference type="Pfam" id="PF24809">
    <property type="entry name" value="DUF7708"/>
    <property type="match status" value="1"/>
</dbReference>
<comment type="caution">
    <text evidence="2">The sequence shown here is derived from an EMBL/GenBank/DDBJ whole genome shotgun (WGS) entry which is preliminary data.</text>
</comment>